<proteinExistence type="predicted"/>
<name>A0ACC0NXZ1_RHOML</name>
<reference evidence="1" key="1">
    <citation type="submission" date="2022-02" db="EMBL/GenBank/DDBJ databases">
        <title>Plant Genome Project.</title>
        <authorList>
            <person name="Zhang R.-G."/>
        </authorList>
    </citation>
    <scope>NUCLEOTIDE SEQUENCE</scope>
    <source>
        <strain evidence="1">AT1</strain>
    </source>
</reference>
<evidence type="ECO:0000313" key="1">
    <source>
        <dbReference type="EMBL" id="KAI8558200.1"/>
    </source>
</evidence>
<keyword evidence="2" id="KW-1185">Reference proteome</keyword>
<dbReference type="EMBL" id="CM046391">
    <property type="protein sequence ID" value="KAI8558200.1"/>
    <property type="molecule type" value="Genomic_DNA"/>
</dbReference>
<comment type="caution">
    <text evidence="1">The sequence shown here is derived from an EMBL/GenBank/DDBJ whole genome shotgun (WGS) entry which is preliminary data.</text>
</comment>
<accession>A0ACC0NXZ1</accession>
<sequence length="257" mass="29051">MVTKKRPQTSYAQLSQDTKDKRNRRRREVDSNLAEAARAKRSERCRLAYAKKANIYAEIHVSKKARVDNRCTELQLQEENNHRKVIQPVCALAEVMRNGQCSLASIDHANMHVNIGNWDRDKQNEYCKQPCLRKEKDHKKTGQVVCSSELHTNASAEMVNVMVDARSPCNMNSEVQTKEVAVEVTRTDEYCMQAFVGGVLQEVSQCSVVHTDEVAVEATRTDEYCLQSCVGGVLQEVSQSSVQYCSINVHEIGELDI</sequence>
<evidence type="ECO:0000313" key="2">
    <source>
        <dbReference type="Proteomes" id="UP001062846"/>
    </source>
</evidence>
<gene>
    <name evidence="1" type="ORF">RHMOL_Rhmol04G0071600</name>
</gene>
<protein>
    <submittedName>
        <fullName evidence="1">Uncharacterized protein</fullName>
    </submittedName>
</protein>
<organism evidence="1 2">
    <name type="scientific">Rhododendron molle</name>
    <name type="common">Chinese azalea</name>
    <name type="synonym">Azalea mollis</name>
    <dbReference type="NCBI Taxonomy" id="49168"/>
    <lineage>
        <taxon>Eukaryota</taxon>
        <taxon>Viridiplantae</taxon>
        <taxon>Streptophyta</taxon>
        <taxon>Embryophyta</taxon>
        <taxon>Tracheophyta</taxon>
        <taxon>Spermatophyta</taxon>
        <taxon>Magnoliopsida</taxon>
        <taxon>eudicotyledons</taxon>
        <taxon>Gunneridae</taxon>
        <taxon>Pentapetalae</taxon>
        <taxon>asterids</taxon>
        <taxon>Ericales</taxon>
        <taxon>Ericaceae</taxon>
        <taxon>Ericoideae</taxon>
        <taxon>Rhodoreae</taxon>
        <taxon>Rhododendron</taxon>
    </lineage>
</organism>
<dbReference type="Proteomes" id="UP001062846">
    <property type="component" value="Chromosome 4"/>
</dbReference>